<accession>A0A0R3SYZ6</accession>
<proteinExistence type="predicted"/>
<dbReference type="WBParaSite" id="HDID_0001099201-mRNA-1">
    <property type="protein sequence ID" value="HDID_0001099201-mRNA-1"/>
    <property type="gene ID" value="HDID_0001099201"/>
</dbReference>
<feature type="compositionally biased region" description="Polar residues" evidence="1">
    <location>
        <begin position="121"/>
        <end position="138"/>
    </location>
</feature>
<sequence>MNNKKVHWSQYTDEISFLTIQDTVCLSYSADDDYFSEESADLEPLETPKKITRKNNGNPFGNYQFFPKSSALLERRKGFHNKFPRVLKEDKFQVRKFKMKERLWDAEYEEGNNYENEITYPINSDDNSTLSPGSSDDN</sequence>
<dbReference type="AlphaFoldDB" id="A0A0R3SYZ6"/>
<evidence type="ECO:0000313" key="3">
    <source>
        <dbReference type="Proteomes" id="UP000274504"/>
    </source>
</evidence>
<dbReference type="EMBL" id="UYSG01012247">
    <property type="protein sequence ID" value="VDL64517.1"/>
    <property type="molecule type" value="Genomic_DNA"/>
</dbReference>
<dbReference type="Proteomes" id="UP000274504">
    <property type="component" value="Unassembled WGS sequence"/>
</dbReference>
<evidence type="ECO:0000313" key="4">
    <source>
        <dbReference type="WBParaSite" id="HDID_0001099201-mRNA-1"/>
    </source>
</evidence>
<feature type="region of interest" description="Disordered" evidence="1">
    <location>
        <begin position="117"/>
        <end position="138"/>
    </location>
</feature>
<protein>
    <submittedName>
        <fullName evidence="2 4">Uncharacterized protein</fullName>
    </submittedName>
</protein>
<dbReference type="OrthoDB" id="6264592at2759"/>
<reference evidence="4" key="1">
    <citation type="submission" date="2017-02" db="UniProtKB">
        <authorList>
            <consortium name="WormBaseParasite"/>
        </authorList>
    </citation>
    <scope>IDENTIFICATION</scope>
</reference>
<gene>
    <name evidence="2" type="ORF">HDID_LOCUS10989</name>
</gene>
<name>A0A0R3SYZ6_HYMDI</name>
<organism evidence="4">
    <name type="scientific">Hymenolepis diminuta</name>
    <name type="common">Rat tapeworm</name>
    <dbReference type="NCBI Taxonomy" id="6216"/>
    <lineage>
        <taxon>Eukaryota</taxon>
        <taxon>Metazoa</taxon>
        <taxon>Spiralia</taxon>
        <taxon>Lophotrochozoa</taxon>
        <taxon>Platyhelminthes</taxon>
        <taxon>Cestoda</taxon>
        <taxon>Eucestoda</taxon>
        <taxon>Cyclophyllidea</taxon>
        <taxon>Hymenolepididae</taxon>
        <taxon>Hymenolepis</taxon>
    </lineage>
</organism>
<reference evidence="2 3" key="2">
    <citation type="submission" date="2018-11" db="EMBL/GenBank/DDBJ databases">
        <authorList>
            <consortium name="Pathogen Informatics"/>
        </authorList>
    </citation>
    <scope>NUCLEOTIDE SEQUENCE [LARGE SCALE GENOMIC DNA]</scope>
</reference>
<evidence type="ECO:0000313" key="2">
    <source>
        <dbReference type="EMBL" id="VDL64517.1"/>
    </source>
</evidence>
<evidence type="ECO:0000256" key="1">
    <source>
        <dbReference type="SAM" id="MobiDB-lite"/>
    </source>
</evidence>